<keyword evidence="1" id="KW-0479">Metal-binding</keyword>
<dbReference type="InterPro" id="IPR003759">
    <property type="entry name" value="Cbl-bd_cap"/>
</dbReference>
<dbReference type="Pfam" id="PF02607">
    <property type="entry name" value="B12-binding_2"/>
    <property type="match status" value="1"/>
</dbReference>
<dbReference type="InterPro" id="IPR036594">
    <property type="entry name" value="Meth_synthase_dom"/>
</dbReference>
<dbReference type="Proteomes" id="UP001060164">
    <property type="component" value="Chromosome"/>
</dbReference>
<dbReference type="Gene3D" id="3.40.50.280">
    <property type="entry name" value="Cobalamin-binding domain"/>
    <property type="match status" value="1"/>
</dbReference>
<dbReference type="InterPro" id="IPR050554">
    <property type="entry name" value="Met_Synthase/Corrinoid"/>
</dbReference>
<dbReference type="InterPro" id="IPR036724">
    <property type="entry name" value="Cobalamin-bd_sf"/>
</dbReference>
<keyword evidence="2" id="KW-0170">Cobalt</keyword>
<dbReference type="PANTHER" id="PTHR45833:SF1">
    <property type="entry name" value="METHIONINE SYNTHASE"/>
    <property type="match status" value="1"/>
</dbReference>
<dbReference type="RefSeq" id="WP_028528325.1">
    <property type="nucleotide sequence ID" value="NZ_CABLBR010000010.1"/>
</dbReference>
<feature type="domain" description="B12-binding" evidence="3">
    <location>
        <begin position="230"/>
        <end position="353"/>
    </location>
</feature>
<organism evidence="4 5">
    <name type="scientific">Ruminococcus gauvreauii</name>
    <dbReference type="NCBI Taxonomy" id="438033"/>
    <lineage>
        <taxon>Bacteria</taxon>
        <taxon>Bacillati</taxon>
        <taxon>Bacillota</taxon>
        <taxon>Clostridia</taxon>
        <taxon>Eubacteriales</taxon>
        <taxon>Oscillospiraceae</taxon>
        <taxon>Ruminococcus</taxon>
    </lineage>
</organism>
<keyword evidence="5" id="KW-1185">Reference proteome</keyword>
<dbReference type="Gene3D" id="1.10.1240.10">
    <property type="entry name" value="Methionine synthase domain"/>
    <property type="match status" value="1"/>
</dbReference>
<proteinExistence type="predicted"/>
<protein>
    <submittedName>
        <fullName evidence="4">Cobalamin-dependent protein</fullName>
    </submittedName>
</protein>
<sequence>MSLLMMEQNPEFNELTAEIYTRQLENNQRLRDDLDERARTKMYQDVRYNVDFLCTALKLGDDGIFAKYARWLFQLLCPLMTYCTKEQIRDIMLEHYELIRTCMVKTVSDDRRPRLHRLLDCAIQATAEECESSTPAAVGGGKYEKEISQYLDCLLQSDTKGAMSLITQYVKDGIPLNDIYVDIVAETMTRIGDMWHRHIISVDMEHYSTSITQMALAQLYPVVFGQKRKGHLVLVACVGSELHELGARTVADVFEYNGWDSVYLGAAVPVEALESAVAEHQPDLVVLSVTMPQHLPLCREETVRLRELYPKVRIAVGGNAFSGTDIWKDWNIDVYTRDARELIRWAEKEWERE</sequence>
<evidence type="ECO:0000313" key="4">
    <source>
        <dbReference type="EMBL" id="UWP59630.1"/>
    </source>
</evidence>
<evidence type="ECO:0000256" key="1">
    <source>
        <dbReference type="ARBA" id="ARBA00022723"/>
    </source>
</evidence>
<dbReference type="CDD" id="cd02065">
    <property type="entry name" value="B12-binding_like"/>
    <property type="match status" value="1"/>
</dbReference>
<gene>
    <name evidence="4" type="ORF">NQ502_00785</name>
</gene>
<accession>A0ABY5VIA7</accession>
<reference evidence="4" key="1">
    <citation type="journal article" date="2022" name="Cell">
        <title>Design, construction, and in vivo augmentation of a complex gut microbiome.</title>
        <authorList>
            <person name="Cheng A.G."/>
            <person name="Ho P.Y."/>
            <person name="Aranda-Diaz A."/>
            <person name="Jain S."/>
            <person name="Yu F.B."/>
            <person name="Meng X."/>
            <person name="Wang M."/>
            <person name="Iakiviak M."/>
            <person name="Nagashima K."/>
            <person name="Zhao A."/>
            <person name="Murugkar P."/>
            <person name="Patil A."/>
            <person name="Atabakhsh K."/>
            <person name="Weakley A."/>
            <person name="Yan J."/>
            <person name="Brumbaugh A.R."/>
            <person name="Higginbottom S."/>
            <person name="Dimas A."/>
            <person name="Shiver A.L."/>
            <person name="Deutschbauer A."/>
            <person name="Neff N."/>
            <person name="Sonnenburg J.L."/>
            <person name="Huang K.C."/>
            <person name="Fischbach M.A."/>
        </authorList>
    </citation>
    <scope>NUCLEOTIDE SEQUENCE</scope>
    <source>
        <strain evidence="4">DSM 19829</strain>
    </source>
</reference>
<dbReference type="InterPro" id="IPR006158">
    <property type="entry name" value="Cobalamin-bd"/>
</dbReference>
<name>A0ABY5VIA7_9FIRM</name>
<evidence type="ECO:0000313" key="5">
    <source>
        <dbReference type="Proteomes" id="UP001060164"/>
    </source>
</evidence>
<dbReference type="PROSITE" id="PS51332">
    <property type="entry name" value="B12_BINDING"/>
    <property type="match status" value="1"/>
</dbReference>
<dbReference type="EMBL" id="CP102290">
    <property type="protein sequence ID" value="UWP59630.1"/>
    <property type="molecule type" value="Genomic_DNA"/>
</dbReference>
<dbReference type="PANTHER" id="PTHR45833">
    <property type="entry name" value="METHIONINE SYNTHASE"/>
    <property type="match status" value="1"/>
</dbReference>
<dbReference type="SUPFAM" id="SSF52242">
    <property type="entry name" value="Cobalamin (vitamin B12)-binding domain"/>
    <property type="match status" value="1"/>
</dbReference>
<evidence type="ECO:0000256" key="2">
    <source>
        <dbReference type="ARBA" id="ARBA00023285"/>
    </source>
</evidence>
<evidence type="ECO:0000259" key="3">
    <source>
        <dbReference type="PROSITE" id="PS51332"/>
    </source>
</evidence>
<dbReference type="Pfam" id="PF02310">
    <property type="entry name" value="B12-binding"/>
    <property type="match status" value="1"/>
</dbReference>